<dbReference type="Proteomes" id="UP000323164">
    <property type="component" value="Unassembled WGS sequence"/>
</dbReference>
<name>A0A5D8ZAF9_9GAMM</name>
<dbReference type="SUPFAM" id="SSF48576">
    <property type="entry name" value="Terpenoid synthases"/>
    <property type="match status" value="1"/>
</dbReference>
<gene>
    <name evidence="1" type="ORF">FW784_02810</name>
</gene>
<evidence type="ECO:0000313" key="2">
    <source>
        <dbReference type="Proteomes" id="UP000323164"/>
    </source>
</evidence>
<keyword evidence="2" id="KW-1185">Reference proteome</keyword>
<dbReference type="InterPro" id="IPR008949">
    <property type="entry name" value="Isoprenoid_synthase_dom_sf"/>
</dbReference>
<evidence type="ECO:0000313" key="1">
    <source>
        <dbReference type="EMBL" id="TZF91112.1"/>
    </source>
</evidence>
<protein>
    <submittedName>
        <fullName evidence="1">Phytoene/squalene synthase family protein</fullName>
    </submittedName>
</protein>
<dbReference type="RefSeq" id="WP_187770648.1">
    <property type="nucleotide sequence ID" value="NZ_VTRV01000017.1"/>
</dbReference>
<proteinExistence type="predicted"/>
<reference evidence="1 2" key="1">
    <citation type="submission" date="2019-08" db="EMBL/GenBank/DDBJ databases">
        <title>Draft genome sequence of Lysobacter sp. UKS-15.</title>
        <authorList>
            <person name="Im W.-T."/>
        </authorList>
    </citation>
    <scope>NUCLEOTIDE SEQUENCE [LARGE SCALE GENOMIC DNA]</scope>
    <source>
        <strain evidence="1 2">UKS-15</strain>
    </source>
</reference>
<organism evidence="1 2">
    <name type="scientific">Cognatilysobacter lacus</name>
    <dbReference type="NCBI Taxonomy" id="1643323"/>
    <lineage>
        <taxon>Bacteria</taxon>
        <taxon>Pseudomonadati</taxon>
        <taxon>Pseudomonadota</taxon>
        <taxon>Gammaproteobacteria</taxon>
        <taxon>Lysobacterales</taxon>
        <taxon>Lysobacteraceae</taxon>
        <taxon>Cognatilysobacter</taxon>
    </lineage>
</organism>
<dbReference type="AlphaFoldDB" id="A0A5D8ZAF9"/>
<sequence length="239" mass="26109">MLARLMDESRVDAGADVAAFVAKWRGAWPEWALAEIFLPAAQRPLVDAWRALQYEWQEAAWGGTDALPGQAKLQWWIEELDGWSQGRRRHPLGALLQRQPAPWRELALSLPSLAASRNPPQSVDDAWQALAPVSAAVAQVDAALFAAPGDPRAVAACWLQARLARHADAAVPLDLQVDMPRARGNWARILLSAWPSPHGIAAARAIELALARGRLSRGDASKPLSPWTALWTGWRAARA</sequence>
<comment type="caution">
    <text evidence="1">The sequence shown here is derived from an EMBL/GenBank/DDBJ whole genome shotgun (WGS) entry which is preliminary data.</text>
</comment>
<dbReference type="EMBL" id="VTRV01000017">
    <property type="protein sequence ID" value="TZF91112.1"/>
    <property type="molecule type" value="Genomic_DNA"/>
</dbReference>
<accession>A0A5D8ZAF9</accession>